<dbReference type="EMBL" id="KV425572">
    <property type="protein sequence ID" value="KZT25429.1"/>
    <property type="molecule type" value="Genomic_DNA"/>
</dbReference>
<evidence type="ECO:0000313" key="2">
    <source>
        <dbReference type="Proteomes" id="UP000076761"/>
    </source>
</evidence>
<dbReference type="Proteomes" id="UP000076761">
    <property type="component" value="Unassembled WGS sequence"/>
</dbReference>
<protein>
    <submittedName>
        <fullName evidence="1">Uncharacterized protein</fullName>
    </submittedName>
</protein>
<sequence length="220" mass="24816">MSGEHPFVSKWGFWSISRKFVCDSCGDTKHKLSQSFPSPQWGLKVLDTRSRYKHRLAIEQYHTALHQKSTPQVCTDVRIETRMDKSRNATAAKSLINASWISPTTSKGLEKSRDNGTYRISRALSITVKLTQFSIIDTLVPAVYHTHGVPMAGCMGKHQRGKKYGGTKNVPDQRRISAKEADFELTVISESTSERGRAREARIRRHEKGDFRSLGTSAIH</sequence>
<organism evidence="1 2">
    <name type="scientific">Neolentinus lepideus HHB14362 ss-1</name>
    <dbReference type="NCBI Taxonomy" id="1314782"/>
    <lineage>
        <taxon>Eukaryota</taxon>
        <taxon>Fungi</taxon>
        <taxon>Dikarya</taxon>
        <taxon>Basidiomycota</taxon>
        <taxon>Agaricomycotina</taxon>
        <taxon>Agaricomycetes</taxon>
        <taxon>Gloeophyllales</taxon>
        <taxon>Gloeophyllaceae</taxon>
        <taxon>Neolentinus</taxon>
    </lineage>
</organism>
<name>A0A165SNP4_9AGAM</name>
<dbReference type="InterPro" id="IPR029756">
    <property type="entry name" value="MTH1187/YkoF-like"/>
</dbReference>
<proteinExistence type="predicted"/>
<keyword evidence="2" id="KW-1185">Reference proteome</keyword>
<dbReference type="AlphaFoldDB" id="A0A165SNP4"/>
<evidence type="ECO:0000313" key="1">
    <source>
        <dbReference type="EMBL" id="KZT25429.1"/>
    </source>
</evidence>
<accession>A0A165SNP4</accession>
<gene>
    <name evidence="1" type="ORF">NEOLEDRAFT_1203695</name>
</gene>
<dbReference type="Gene3D" id="3.30.70.930">
    <property type="match status" value="1"/>
</dbReference>
<dbReference type="InParanoid" id="A0A165SNP4"/>
<reference evidence="1 2" key="1">
    <citation type="journal article" date="2016" name="Mol. Biol. Evol.">
        <title>Comparative Genomics of Early-Diverging Mushroom-Forming Fungi Provides Insights into the Origins of Lignocellulose Decay Capabilities.</title>
        <authorList>
            <person name="Nagy L.G."/>
            <person name="Riley R."/>
            <person name="Tritt A."/>
            <person name="Adam C."/>
            <person name="Daum C."/>
            <person name="Floudas D."/>
            <person name="Sun H."/>
            <person name="Yadav J.S."/>
            <person name="Pangilinan J."/>
            <person name="Larsson K.H."/>
            <person name="Matsuura K."/>
            <person name="Barry K."/>
            <person name="Labutti K."/>
            <person name="Kuo R."/>
            <person name="Ohm R.A."/>
            <person name="Bhattacharya S.S."/>
            <person name="Shirouzu T."/>
            <person name="Yoshinaga Y."/>
            <person name="Martin F.M."/>
            <person name="Grigoriev I.V."/>
            <person name="Hibbett D.S."/>
        </authorList>
    </citation>
    <scope>NUCLEOTIDE SEQUENCE [LARGE SCALE GENOMIC DNA]</scope>
    <source>
        <strain evidence="1 2">HHB14362 ss-1</strain>
    </source>
</reference>